<reference evidence="1" key="1">
    <citation type="submission" date="2020-07" db="EMBL/GenBank/DDBJ databases">
        <title>Clarias magur genome sequencing, assembly and annotation.</title>
        <authorList>
            <person name="Kushwaha B."/>
            <person name="Kumar R."/>
            <person name="Das P."/>
            <person name="Joshi C.G."/>
            <person name="Kumar D."/>
            <person name="Nagpure N.S."/>
            <person name="Pandey M."/>
            <person name="Agarwal S."/>
            <person name="Srivastava S."/>
            <person name="Singh M."/>
            <person name="Sahoo L."/>
            <person name="Jayasankar P."/>
            <person name="Meher P.K."/>
            <person name="Koringa P.G."/>
            <person name="Iquebal M.A."/>
            <person name="Das S.P."/>
            <person name="Bit A."/>
            <person name="Patnaik S."/>
            <person name="Patel N."/>
            <person name="Shah T.M."/>
            <person name="Hinsu A."/>
            <person name="Jena J.K."/>
        </authorList>
    </citation>
    <scope>NUCLEOTIDE SEQUENCE</scope>
    <source>
        <strain evidence="1">CIFAMagur01</strain>
        <tissue evidence="1">Testis</tissue>
    </source>
</reference>
<keyword evidence="2" id="KW-1185">Reference proteome</keyword>
<sequence>MLQGVSELRWISILVYVDYLINLSKATQGDGIGTLTWHRFHLHLHWWEVQPGHLEVPEIIREVPIVTAEMVMMLWRVIEREARFAG</sequence>
<dbReference type="AlphaFoldDB" id="A0A8J4XHL6"/>
<name>A0A8J4XHL6_CLAMG</name>
<dbReference type="Proteomes" id="UP000727407">
    <property type="component" value="Unassembled WGS sequence"/>
</dbReference>
<accession>A0A8J4XHL6</accession>
<evidence type="ECO:0000313" key="2">
    <source>
        <dbReference type="Proteomes" id="UP000727407"/>
    </source>
</evidence>
<dbReference type="EMBL" id="QNUK01000001">
    <property type="protein sequence ID" value="KAF5910202.1"/>
    <property type="molecule type" value="Genomic_DNA"/>
</dbReference>
<organism evidence="1 2">
    <name type="scientific">Clarias magur</name>
    <name type="common">Asian catfish</name>
    <name type="synonym">Macropteronotus magur</name>
    <dbReference type="NCBI Taxonomy" id="1594786"/>
    <lineage>
        <taxon>Eukaryota</taxon>
        <taxon>Metazoa</taxon>
        <taxon>Chordata</taxon>
        <taxon>Craniata</taxon>
        <taxon>Vertebrata</taxon>
        <taxon>Euteleostomi</taxon>
        <taxon>Actinopterygii</taxon>
        <taxon>Neopterygii</taxon>
        <taxon>Teleostei</taxon>
        <taxon>Ostariophysi</taxon>
        <taxon>Siluriformes</taxon>
        <taxon>Clariidae</taxon>
        <taxon>Clarias</taxon>
    </lineage>
</organism>
<protein>
    <submittedName>
        <fullName evidence="1">tRNA dimethylallyltransferase</fullName>
    </submittedName>
</protein>
<comment type="caution">
    <text evidence="1">The sequence shown here is derived from an EMBL/GenBank/DDBJ whole genome shotgun (WGS) entry which is preliminary data.</text>
</comment>
<proteinExistence type="predicted"/>
<evidence type="ECO:0000313" key="1">
    <source>
        <dbReference type="EMBL" id="KAF5910202.1"/>
    </source>
</evidence>
<gene>
    <name evidence="1" type="primary">miaA</name>
    <name evidence="1" type="ORF">DAT39_000107</name>
</gene>